<feature type="binding site" evidence="27">
    <location>
        <begin position="103"/>
        <end position="105"/>
    </location>
    <ligand>
        <name>substrate</name>
    </ligand>
</feature>
<evidence type="ECO:0000256" key="12">
    <source>
        <dbReference type="ARBA" id="ARBA00051010"/>
    </source>
</evidence>
<keyword evidence="7" id="KW-0223">Dioxygenase</keyword>
<evidence type="ECO:0000256" key="27">
    <source>
        <dbReference type="PIRSR" id="PIRSR632852-1"/>
    </source>
</evidence>
<evidence type="ECO:0000256" key="15">
    <source>
        <dbReference type="ARBA" id="ARBA00051376"/>
    </source>
</evidence>
<organism evidence="30 31">
    <name type="scientific">Frankliniella fusca</name>
    <dbReference type="NCBI Taxonomy" id="407009"/>
    <lineage>
        <taxon>Eukaryota</taxon>
        <taxon>Metazoa</taxon>
        <taxon>Ecdysozoa</taxon>
        <taxon>Arthropoda</taxon>
        <taxon>Hexapoda</taxon>
        <taxon>Insecta</taxon>
        <taxon>Pterygota</taxon>
        <taxon>Neoptera</taxon>
        <taxon>Paraneoptera</taxon>
        <taxon>Thysanoptera</taxon>
        <taxon>Terebrantia</taxon>
        <taxon>Thripoidea</taxon>
        <taxon>Thripidae</taxon>
        <taxon>Frankliniella</taxon>
    </lineage>
</organism>
<dbReference type="PANTHER" id="PTHR31573:SF1">
    <property type="entry name" value="DNA OXIDATIVE DEMETHYLASE ALKBH2"/>
    <property type="match status" value="1"/>
</dbReference>
<evidence type="ECO:0000256" key="28">
    <source>
        <dbReference type="SAM" id="MobiDB-lite"/>
    </source>
</evidence>
<evidence type="ECO:0000256" key="20">
    <source>
        <dbReference type="ARBA" id="ARBA00052800"/>
    </source>
</evidence>
<comment type="catalytic activity">
    <reaction evidence="16">
        <text>a 3,N(4)-etheno-2'-deoxycytidine in double-stranded DNA + 2-oxoglutarate + O2 + H2O = a 2'-deoxycytidine in double-stranded DNA + glyoxal + succinate + CO2</text>
        <dbReference type="Rhea" id="RHEA:70467"/>
        <dbReference type="Rhea" id="RHEA-COMP:17070"/>
        <dbReference type="Rhea" id="RHEA-COMP:17905"/>
        <dbReference type="ChEBI" id="CHEBI:15377"/>
        <dbReference type="ChEBI" id="CHEBI:15379"/>
        <dbReference type="ChEBI" id="CHEBI:16526"/>
        <dbReference type="ChEBI" id="CHEBI:16810"/>
        <dbReference type="ChEBI" id="CHEBI:30031"/>
        <dbReference type="ChEBI" id="CHEBI:34779"/>
        <dbReference type="ChEBI" id="CHEBI:85452"/>
        <dbReference type="ChEBI" id="CHEBI:189585"/>
    </reaction>
    <physiologicalReaction direction="left-to-right" evidence="16">
        <dbReference type="Rhea" id="RHEA:70468"/>
    </physiologicalReaction>
</comment>
<evidence type="ECO:0000256" key="11">
    <source>
        <dbReference type="ARBA" id="ARBA00023242"/>
    </source>
</evidence>
<feature type="binding site" evidence="27">
    <location>
        <position position="160"/>
    </location>
    <ligand>
        <name>2-oxoglutarate</name>
        <dbReference type="ChEBI" id="CHEBI:16810"/>
    </ligand>
</feature>
<reference evidence="30" key="2">
    <citation type="journal article" date="2023" name="BMC Genomics">
        <title>Pest status, molecular evolution, and epigenetic factors derived from the genome assembly of Frankliniella fusca, a thysanopteran phytovirus vector.</title>
        <authorList>
            <person name="Catto M.A."/>
            <person name="Labadie P.E."/>
            <person name="Jacobson A.L."/>
            <person name="Kennedy G.G."/>
            <person name="Srinivasan R."/>
            <person name="Hunt B.G."/>
        </authorList>
    </citation>
    <scope>NUCLEOTIDE SEQUENCE</scope>
    <source>
        <strain evidence="30">PL_HMW_Pooled</strain>
    </source>
</reference>
<evidence type="ECO:0000256" key="10">
    <source>
        <dbReference type="ARBA" id="ARBA00023204"/>
    </source>
</evidence>
<evidence type="ECO:0000256" key="8">
    <source>
        <dbReference type="ARBA" id="ARBA00023002"/>
    </source>
</evidence>
<evidence type="ECO:0000256" key="22">
    <source>
        <dbReference type="ARBA" id="ARBA00062909"/>
    </source>
</evidence>
<evidence type="ECO:0000256" key="25">
    <source>
        <dbReference type="ARBA" id="ARBA00077989"/>
    </source>
</evidence>
<evidence type="ECO:0000256" key="4">
    <source>
        <dbReference type="ARBA" id="ARBA00022723"/>
    </source>
</evidence>
<evidence type="ECO:0000256" key="1">
    <source>
        <dbReference type="ARBA" id="ARBA00001954"/>
    </source>
</evidence>
<evidence type="ECO:0000256" key="26">
    <source>
        <dbReference type="ARBA" id="ARBA00081727"/>
    </source>
</evidence>
<evidence type="ECO:0000256" key="16">
    <source>
        <dbReference type="ARBA" id="ARBA00051434"/>
    </source>
</evidence>
<keyword evidence="8" id="KW-0560">Oxidoreductase</keyword>
<accession>A0AAE1H4H0</accession>
<feature type="domain" description="Fe2OG dioxygenase" evidence="29">
    <location>
        <begin position="153"/>
        <end position="259"/>
    </location>
</feature>
<comment type="catalytic activity">
    <reaction evidence="18">
        <text>a 3,N(4)-etheno-2'-deoxycytidine in single-stranded DNA + 2-oxoglutarate + O2 + H2O = a 2'-deoxycytidine in single-stranded DNA + glyoxal + succinate + CO2</text>
        <dbReference type="Rhea" id="RHEA:70471"/>
        <dbReference type="Rhea" id="RHEA-COMP:12846"/>
        <dbReference type="Rhea" id="RHEA-COMP:17906"/>
        <dbReference type="ChEBI" id="CHEBI:15377"/>
        <dbReference type="ChEBI" id="CHEBI:15379"/>
        <dbReference type="ChEBI" id="CHEBI:16526"/>
        <dbReference type="ChEBI" id="CHEBI:16810"/>
        <dbReference type="ChEBI" id="CHEBI:30031"/>
        <dbReference type="ChEBI" id="CHEBI:34779"/>
        <dbReference type="ChEBI" id="CHEBI:85452"/>
        <dbReference type="ChEBI" id="CHEBI:189585"/>
    </reaction>
    <physiologicalReaction direction="left-to-right" evidence="18">
        <dbReference type="Rhea" id="RHEA:70472"/>
    </physiologicalReaction>
</comment>
<comment type="catalytic activity">
    <reaction evidence="15">
        <text>an N(3)-methyl-2'-deoxycytidine in double-stranded DNA + 2-oxoglutarate + O2 = a 2'-deoxycytidine in double-stranded DNA + formaldehyde + succinate + CO2 + H(+)</text>
        <dbReference type="Rhea" id="RHEA:70439"/>
        <dbReference type="Rhea" id="RHEA-COMP:14237"/>
        <dbReference type="Rhea" id="RHEA-COMP:17070"/>
        <dbReference type="ChEBI" id="CHEBI:15378"/>
        <dbReference type="ChEBI" id="CHEBI:15379"/>
        <dbReference type="ChEBI" id="CHEBI:16526"/>
        <dbReference type="ChEBI" id="CHEBI:16810"/>
        <dbReference type="ChEBI" id="CHEBI:16842"/>
        <dbReference type="ChEBI" id="CHEBI:30031"/>
        <dbReference type="ChEBI" id="CHEBI:85452"/>
        <dbReference type="ChEBI" id="CHEBI:139075"/>
    </reaction>
    <physiologicalReaction direction="left-to-right" evidence="15">
        <dbReference type="Rhea" id="RHEA:70440"/>
    </physiologicalReaction>
</comment>
<gene>
    <name evidence="30" type="ORF">KUF71_023824</name>
</gene>
<dbReference type="GO" id="GO:0051747">
    <property type="term" value="F:cytosine C-5 DNA demethylase activity"/>
    <property type="evidence" value="ECO:0007669"/>
    <property type="project" value="UniProtKB-ARBA"/>
</dbReference>
<comment type="caution">
    <text evidence="30">The sequence shown here is derived from an EMBL/GenBank/DDBJ whole genome shotgun (WGS) entry which is preliminary data.</text>
</comment>
<keyword evidence="10" id="KW-0234">DNA repair</keyword>
<comment type="catalytic activity">
    <reaction evidence="21">
        <text>a methylated nucleobase within DNA + 2-oxoglutarate + O2 = a nucleobase within DNA + formaldehyde + succinate + CO2</text>
        <dbReference type="Rhea" id="RHEA:30299"/>
        <dbReference type="Rhea" id="RHEA-COMP:12192"/>
        <dbReference type="Rhea" id="RHEA-COMP:12193"/>
        <dbReference type="ChEBI" id="CHEBI:15379"/>
        <dbReference type="ChEBI" id="CHEBI:16526"/>
        <dbReference type="ChEBI" id="CHEBI:16810"/>
        <dbReference type="ChEBI" id="CHEBI:16842"/>
        <dbReference type="ChEBI" id="CHEBI:30031"/>
        <dbReference type="ChEBI" id="CHEBI:32875"/>
        <dbReference type="ChEBI" id="CHEBI:64428"/>
        <dbReference type="EC" id="1.14.11.33"/>
    </reaction>
    <physiologicalReaction direction="left-to-right" evidence="21">
        <dbReference type="Rhea" id="RHEA:30300"/>
    </physiologicalReaction>
</comment>
<evidence type="ECO:0000256" key="7">
    <source>
        <dbReference type="ARBA" id="ARBA00022964"/>
    </source>
</evidence>
<evidence type="ECO:0000256" key="9">
    <source>
        <dbReference type="ARBA" id="ARBA00023004"/>
    </source>
</evidence>
<dbReference type="Gene3D" id="2.60.120.590">
    <property type="entry name" value="Alpha-ketoglutarate-dependent dioxygenase AlkB-like"/>
    <property type="match status" value="1"/>
</dbReference>
<comment type="catalytic activity">
    <reaction evidence="17">
        <text>a 1,N(2)-etheno-2'-deoxyguanosine in double-stranded DNA + 2-oxoglutarate + O2 + H2O = a 2'-deoxyguanosine in double-stranded DNA + glyoxal + succinate + CO2</text>
        <dbReference type="Rhea" id="RHEA:70487"/>
        <dbReference type="Rhea" id="RHEA-COMP:17910"/>
        <dbReference type="Rhea" id="RHEA-COMP:17912"/>
        <dbReference type="ChEBI" id="CHEBI:15377"/>
        <dbReference type="ChEBI" id="CHEBI:15379"/>
        <dbReference type="ChEBI" id="CHEBI:16526"/>
        <dbReference type="ChEBI" id="CHEBI:16810"/>
        <dbReference type="ChEBI" id="CHEBI:30031"/>
        <dbReference type="ChEBI" id="CHEBI:34779"/>
        <dbReference type="ChEBI" id="CHEBI:85445"/>
        <dbReference type="ChEBI" id="CHEBI:189586"/>
    </reaction>
    <physiologicalReaction direction="left-to-right" evidence="17">
        <dbReference type="Rhea" id="RHEA:70488"/>
    </physiologicalReaction>
</comment>
<comment type="catalytic activity">
    <reaction evidence="14">
        <text>a 1,N(6)-etheno-2'-deoxyadenosine in single-stranded DNA + 2-oxoglutarate + O2 + H2O = a 2'-deoxyadenosine in single-stranded DNA + glyoxal + succinate + CO2</text>
        <dbReference type="Rhea" id="RHEA:70459"/>
        <dbReference type="Rhea" id="RHEA-COMP:17896"/>
        <dbReference type="Rhea" id="RHEA-COMP:17904"/>
        <dbReference type="ChEBI" id="CHEBI:15377"/>
        <dbReference type="ChEBI" id="CHEBI:15379"/>
        <dbReference type="ChEBI" id="CHEBI:16526"/>
        <dbReference type="ChEBI" id="CHEBI:16810"/>
        <dbReference type="ChEBI" id="CHEBI:30031"/>
        <dbReference type="ChEBI" id="CHEBI:34779"/>
        <dbReference type="ChEBI" id="CHEBI:90615"/>
        <dbReference type="ChEBI" id="CHEBI:189583"/>
    </reaction>
    <physiologicalReaction direction="left-to-right" evidence="14">
        <dbReference type="Rhea" id="RHEA:70460"/>
    </physiologicalReaction>
</comment>
<evidence type="ECO:0000256" key="14">
    <source>
        <dbReference type="ARBA" id="ARBA00051189"/>
    </source>
</evidence>
<proteinExistence type="predicted"/>
<dbReference type="GO" id="GO:0006307">
    <property type="term" value="P:DNA alkylation repair"/>
    <property type="evidence" value="ECO:0007669"/>
    <property type="project" value="TreeGrafter"/>
</dbReference>
<feature type="region of interest" description="Disordered" evidence="28">
    <location>
        <begin position="1"/>
        <end position="39"/>
    </location>
</feature>
<comment type="catalytic activity">
    <reaction evidence="12">
        <text>an N(1)-methyl-2'-deoxyadenosine in single-stranded DNA + 2-oxoglutarate + O2 = a 2'-deoxyadenosine in single-stranded DNA + formaldehyde + succinate + CO2 + H(+)</text>
        <dbReference type="Rhea" id="RHEA:70447"/>
        <dbReference type="Rhea" id="RHEA-COMP:17895"/>
        <dbReference type="Rhea" id="RHEA-COMP:17896"/>
        <dbReference type="ChEBI" id="CHEBI:15378"/>
        <dbReference type="ChEBI" id="CHEBI:15379"/>
        <dbReference type="ChEBI" id="CHEBI:16526"/>
        <dbReference type="ChEBI" id="CHEBI:16810"/>
        <dbReference type="ChEBI" id="CHEBI:16842"/>
        <dbReference type="ChEBI" id="CHEBI:30031"/>
        <dbReference type="ChEBI" id="CHEBI:90615"/>
        <dbReference type="ChEBI" id="CHEBI:139096"/>
    </reaction>
    <physiologicalReaction direction="left-to-right" evidence="12">
        <dbReference type="Rhea" id="RHEA:70448"/>
    </physiologicalReaction>
</comment>
<keyword evidence="5" id="KW-0227">DNA damage</keyword>
<evidence type="ECO:0000256" key="17">
    <source>
        <dbReference type="ARBA" id="ARBA00051755"/>
    </source>
</evidence>
<feature type="binding site" evidence="27">
    <location>
        <position position="162"/>
    </location>
    <ligand>
        <name>2-oxoglutarate</name>
        <dbReference type="ChEBI" id="CHEBI:16810"/>
    </ligand>
</feature>
<comment type="cofactor">
    <cofactor evidence="1">
        <name>Fe(2+)</name>
        <dbReference type="ChEBI" id="CHEBI:29033"/>
    </cofactor>
</comment>
<name>A0AAE1H4H0_9NEOP</name>
<sequence length="274" mass="30408">MACPSKRKACGGDPEGDEEQGGAGRGRRQLGRARTSSPMTPLPLAAVLAEALERPPSWRKISADGLDVDYCRLLGRAAADRTLADLELHVDYFTGELAKVFVFGKWHDIPRQQCSFGDPGLSYKFSGRTVPSRPWPEPLLALRAAVEKTAGTSFNFVLINRYRDGADHMGEHQDAEKELDPAAPIASLSLGQPRDFVFRHREARRPRPHKKDIPSVKLTLEHGSLLLMNPPTNRVWYHSLPPRKTCPGLRVNLTFRRMLAPAPSQPVSESNVCM</sequence>
<dbReference type="FunFam" id="2.60.120.590:FF:000004">
    <property type="entry name" value="DNA oxidative demethylase ALKBH2"/>
    <property type="match status" value="1"/>
</dbReference>
<evidence type="ECO:0000256" key="3">
    <source>
        <dbReference type="ARBA" id="ARBA00004642"/>
    </source>
</evidence>
<dbReference type="GO" id="GO:0005730">
    <property type="term" value="C:nucleolus"/>
    <property type="evidence" value="ECO:0007669"/>
    <property type="project" value="UniProtKB-SubCell"/>
</dbReference>
<evidence type="ECO:0000256" key="13">
    <source>
        <dbReference type="ARBA" id="ARBA00051165"/>
    </source>
</evidence>
<keyword evidence="6" id="KW-0460">Magnesium</keyword>
<evidence type="ECO:0000256" key="23">
    <source>
        <dbReference type="ARBA" id="ARBA00066725"/>
    </source>
</evidence>
<evidence type="ECO:0000256" key="2">
    <source>
        <dbReference type="ARBA" id="ARBA00004604"/>
    </source>
</evidence>
<dbReference type="EMBL" id="JAHWGI010000380">
    <property type="protein sequence ID" value="KAK3914423.1"/>
    <property type="molecule type" value="Genomic_DNA"/>
</dbReference>
<comment type="catalytic activity">
    <reaction evidence="19">
        <text>a 1,N(6)-etheno-2'-deoxyadenosine in double-stranded DNA + 2-oxoglutarate + O2 + H2O = a 2'-deoxyadenosine in double-stranded DNA + glyoxal + succinate + CO2</text>
        <dbReference type="Rhea" id="RHEA:70463"/>
        <dbReference type="Rhea" id="RHEA-COMP:17897"/>
        <dbReference type="Rhea" id="RHEA-COMP:17903"/>
        <dbReference type="ChEBI" id="CHEBI:15377"/>
        <dbReference type="ChEBI" id="CHEBI:15379"/>
        <dbReference type="ChEBI" id="CHEBI:16526"/>
        <dbReference type="ChEBI" id="CHEBI:16810"/>
        <dbReference type="ChEBI" id="CHEBI:30031"/>
        <dbReference type="ChEBI" id="CHEBI:34779"/>
        <dbReference type="ChEBI" id="CHEBI:90615"/>
        <dbReference type="ChEBI" id="CHEBI:189583"/>
    </reaction>
    <physiologicalReaction direction="left-to-right" evidence="19">
        <dbReference type="Rhea" id="RHEA:70464"/>
    </physiologicalReaction>
</comment>
<dbReference type="GO" id="GO:0008198">
    <property type="term" value="F:ferrous iron binding"/>
    <property type="evidence" value="ECO:0007669"/>
    <property type="project" value="TreeGrafter"/>
</dbReference>
<evidence type="ECO:0000256" key="19">
    <source>
        <dbReference type="ARBA" id="ARBA00052627"/>
    </source>
</evidence>
<keyword evidence="9" id="KW-0408">Iron</keyword>
<evidence type="ECO:0000256" key="21">
    <source>
        <dbReference type="ARBA" id="ARBA00053025"/>
    </source>
</evidence>
<feature type="binding site" evidence="27">
    <location>
        <position position="172"/>
    </location>
    <ligand>
        <name>2-oxoglutarate</name>
        <dbReference type="ChEBI" id="CHEBI:16810"/>
    </ligand>
</feature>
<dbReference type="Pfam" id="PF13532">
    <property type="entry name" value="2OG-FeII_Oxy_2"/>
    <property type="match status" value="1"/>
</dbReference>
<comment type="catalytic activity">
    <reaction evidence="20">
        <text>an N(1)-methyl-2'-deoxyadenosine in double-stranded DNA + 2-oxoglutarate + O2 = a 2'-deoxyadenosine in double-stranded DNA + formaldehyde + succinate + CO2 + H(+)</text>
        <dbReference type="Rhea" id="RHEA:70443"/>
        <dbReference type="Rhea" id="RHEA-COMP:14236"/>
        <dbReference type="Rhea" id="RHEA-COMP:17897"/>
        <dbReference type="ChEBI" id="CHEBI:15378"/>
        <dbReference type="ChEBI" id="CHEBI:15379"/>
        <dbReference type="ChEBI" id="CHEBI:16526"/>
        <dbReference type="ChEBI" id="CHEBI:16810"/>
        <dbReference type="ChEBI" id="CHEBI:16842"/>
        <dbReference type="ChEBI" id="CHEBI:30031"/>
        <dbReference type="ChEBI" id="CHEBI:90615"/>
        <dbReference type="ChEBI" id="CHEBI:139096"/>
    </reaction>
    <physiologicalReaction direction="left-to-right" evidence="20">
        <dbReference type="Rhea" id="RHEA:70444"/>
    </physiologicalReaction>
</comment>
<dbReference type="GO" id="GO:0005654">
    <property type="term" value="C:nucleoplasm"/>
    <property type="evidence" value="ECO:0007669"/>
    <property type="project" value="UniProtKB-SubCell"/>
</dbReference>
<comment type="subunit">
    <text evidence="22">Interacts with PCNA homotrimer; this interaction is enhanced during the S-phase of the cell cycle. Interacts with nucleolar proteins NCL, UBTF and NPM1. Interacts with XRCC5-XRCC6 heterodimer.</text>
</comment>
<comment type="catalytic activity">
    <reaction evidence="13">
        <text>an N(3)-methyl-2'-deoxycytidine in single-stranded DNA + 2-oxoglutarate + O2 = a 2'-deoxycytidine in single-stranded DNA + formaldehyde + succinate + CO2 + H(+)</text>
        <dbReference type="Rhea" id="RHEA:70435"/>
        <dbReference type="Rhea" id="RHEA-COMP:12846"/>
        <dbReference type="Rhea" id="RHEA-COMP:17894"/>
        <dbReference type="ChEBI" id="CHEBI:15378"/>
        <dbReference type="ChEBI" id="CHEBI:15379"/>
        <dbReference type="ChEBI" id="CHEBI:16526"/>
        <dbReference type="ChEBI" id="CHEBI:16810"/>
        <dbReference type="ChEBI" id="CHEBI:16842"/>
        <dbReference type="ChEBI" id="CHEBI:30031"/>
        <dbReference type="ChEBI" id="CHEBI:85452"/>
        <dbReference type="ChEBI" id="CHEBI:139075"/>
    </reaction>
    <physiologicalReaction direction="left-to-right" evidence="13">
        <dbReference type="Rhea" id="RHEA:70436"/>
    </physiologicalReaction>
</comment>
<keyword evidence="11" id="KW-0539">Nucleus</keyword>
<feature type="binding site" evidence="27">
    <location>
        <position position="250"/>
    </location>
    <ligand>
        <name>2-oxoglutarate</name>
        <dbReference type="ChEBI" id="CHEBI:16810"/>
    </ligand>
</feature>
<evidence type="ECO:0000259" key="29">
    <source>
        <dbReference type="PROSITE" id="PS51471"/>
    </source>
</evidence>
<dbReference type="InterPro" id="IPR005123">
    <property type="entry name" value="Oxoglu/Fe-dep_dioxygenase_dom"/>
</dbReference>
<evidence type="ECO:0000313" key="30">
    <source>
        <dbReference type="EMBL" id="KAK3914423.1"/>
    </source>
</evidence>
<dbReference type="Proteomes" id="UP001219518">
    <property type="component" value="Unassembled WGS sequence"/>
</dbReference>
<keyword evidence="4" id="KW-0479">Metal-binding</keyword>
<dbReference type="EC" id="1.14.11.33" evidence="23"/>
<dbReference type="SUPFAM" id="SSF51197">
    <property type="entry name" value="Clavaminate synthase-like"/>
    <property type="match status" value="1"/>
</dbReference>
<keyword evidence="31" id="KW-1185">Reference proteome</keyword>
<feature type="binding site" evidence="27">
    <location>
        <position position="256"/>
    </location>
    <ligand>
        <name>2-oxoglutarate</name>
        <dbReference type="ChEBI" id="CHEBI:16810"/>
    </ligand>
</feature>
<dbReference type="AlphaFoldDB" id="A0AAE1H4H0"/>
<dbReference type="GO" id="GO:0035516">
    <property type="term" value="F:broad specificity oxidative DNA demethylase activity"/>
    <property type="evidence" value="ECO:0007669"/>
    <property type="project" value="UniProtKB-EC"/>
</dbReference>
<reference evidence="30" key="1">
    <citation type="submission" date="2021-07" db="EMBL/GenBank/DDBJ databases">
        <authorList>
            <person name="Catto M.A."/>
            <person name="Jacobson A."/>
            <person name="Kennedy G."/>
            <person name="Labadie P."/>
            <person name="Hunt B.G."/>
            <person name="Srinivasan R."/>
        </authorList>
    </citation>
    <scope>NUCLEOTIDE SEQUENCE</scope>
    <source>
        <strain evidence="30">PL_HMW_Pooled</strain>
        <tissue evidence="30">Head</tissue>
    </source>
</reference>
<feature type="binding site" evidence="27">
    <location>
        <position position="254"/>
    </location>
    <ligand>
        <name>2-oxoglutarate</name>
        <dbReference type="ChEBI" id="CHEBI:16810"/>
    </ligand>
</feature>
<evidence type="ECO:0000256" key="6">
    <source>
        <dbReference type="ARBA" id="ARBA00022842"/>
    </source>
</evidence>
<comment type="subcellular location">
    <subcellularLocation>
        <location evidence="2">Nucleus</location>
        <location evidence="2">Nucleolus</location>
    </subcellularLocation>
    <subcellularLocation>
        <location evidence="3">Nucleus</location>
        <location evidence="3">Nucleoplasm</location>
    </subcellularLocation>
</comment>
<evidence type="ECO:0000256" key="18">
    <source>
        <dbReference type="ARBA" id="ARBA00052597"/>
    </source>
</evidence>
<dbReference type="PANTHER" id="PTHR31573">
    <property type="entry name" value="ALPHA-KETOGLUTARATE-DEPENDENT DIOXYGENASE ALKB HOMOLOG 2"/>
    <property type="match status" value="1"/>
</dbReference>
<dbReference type="PROSITE" id="PS51471">
    <property type="entry name" value="FE2OG_OXY"/>
    <property type="match status" value="1"/>
</dbReference>
<dbReference type="InterPro" id="IPR032852">
    <property type="entry name" value="ALKBH2"/>
</dbReference>
<feature type="binding site" evidence="27">
    <location>
        <position position="238"/>
    </location>
    <ligand>
        <name>2-oxoglutarate</name>
        <dbReference type="ChEBI" id="CHEBI:16810"/>
    </ligand>
</feature>
<dbReference type="InterPro" id="IPR037151">
    <property type="entry name" value="AlkB-like_sf"/>
</dbReference>
<evidence type="ECO:0000256" key="5">
    <source>
        <dbReference type="ARBA" id="ARBA00022763"/>
    </source>
</evidence>
<evidence type="ECO:0000313" key="31">
    <source>
        <dbReference type="Proteomes" id="UP001219518"/>
    </source>
</evidence>
<protein>
    <recommendedName>
        <fullName evidence="24">DNA oxidative demethylase ALKBH2</fullName>
        <ecNumber evidence="23">1.14.11.33</ecNumber>
    </recommendedName>
    <alternativeName>
        <fullName evidence="25">Alkylated DNA repair protein alkB homolog 2</fullName>
    </alternativeName>
    <alternativeName>
        <fullName evidence="26">Alpha-ketoglutarate-dependent dioxygenase alkB homolog 2</fullName>
    </alternativeName>
</protein>
<feature type="binding site" evidence="27">
    <location>
        <begin position="123"/>
        <end position="125"/>
    </location>
    <ligand>
        <name>substrate</name>
    </ligand>
</feature>
<evidence type="ECO:0000256" key="24">
    <source>
        <dbReference type="ARBA" id="ARBA00072134"/>
    </source>
</evidence>
<dbReference type="InterPro" id="IPR027450">
    <property type="entry name" value="AlkB-like"/>
</dbReference>